<dbReference type="AlphaFoldDB" id="A0A6M7TWD6"/>
<reference evidence="2 3" key="1">
    <citation type="submission" date="2018-09" db="EMBL/GenBank/DDBJ databases">
        <title>Mesorhizobium carmichaelinearum sp. nov. isolated from Carmichaelinea spp. root nodules in New Zealand.</title>
        <authorList>
            <person name="De Meyer S.E."/>
        </authorList>
    </citation>
    <scope>NUCLEOTIDE SEQUENCE [LARGE SCALE GENOMIC DNA]</scope>
    <source>
        <strain evidence="2 3">LMG 28313</strain>
    </source>
</reference>
<comment type="caution">
    <text evidence="2">The sequence shown here is derived from an EMBL/GenBank/DDBJ whole genome shotgun (WGS) entry which is preliminary data.</text>
</comment>
<sequence length="64" mass="7231">MRPKSSRDIPGQKPRNDRDRTSRKAAAKTPDKTNDWDRDAVHGEGESIGIEIEQVEIEQGIESK</sequence>
<evidence type="ECO:0000313" key="2">
    <source>
        <dbReference type="EMBL" id="RJT29309.1"/>
    </source>
</evidence>
<proteinExistence type="predicted"/>
<accession>A0A6M7TWD6</accession>
<gene>
    <name evidence="2" type="ORF">D3242_28945</name>
</gene>
<protein>
    <submittedName>
        <fullName evidence="2">Uncharacterized protein</fullName>
    </submittedName>
</protein>
<evidence type="ECO:0000313" key="3">
    <source>
        <dbReference type="Proteomes" id="UP000275530"/>
    </source>
</evidence>
<organism evidence="2 3">
    <name type="scientific">Mesorhizobium jarvisii</name>
    <dbReference type="NCBI Taxonomy" id="1777867"/>
    <lineage>
        <taxon>Bacteria</taxon>
        <taxon>Pseudomonadati</taxon>
        <taxon>Pseudomonadota</taxon>
        <taxon>Alphaproteobacteria</taxon>
        <taxon>Hyphomicrobiales</taxon>
        <taxon>Phyllobacteriaceae</taxon>
        <taxon>Mesorhizobium</taxon>
    </lineage>
</organism>
<keyword evidence="3" id="KW-1185">Reference proteome</keyword>
<feature type="compositionally biased region" description="Basic and acidic residues" evidence="1">
    <location>
        <begin position="29"/>
        <end position="45"/>
    </location>
</feature>
<feature type="compositionally biased region" description="Low complexity" evidence="1">
    <location>
        <begin position="47"/>
        <end position="64"/>
    </location>
</feature>
<feature type="region of interest" description="Disordered" evidence="1">
    <location>
        <begin position="1"/>
        <end position="64"/>
    </location>
</feature>
<name>A0A6M7TWD6_9HYPH</name>
<dbReference type="EMBL" id="QZXA01000015">
    <property type="protein sequence ID" value="RJT29309.1"/>
    <property type="molecule type" value="Genomic_DNA"/>
</dbReference>
<evidence type="ECO:0000256" key="1">
    <source>
        <dbReference type="SAM" id="MobiDB-lite"/>
    </source>
</evidence>
<dbReference type="Proteomes" id="UP000275530">
    <property type="component" value="Unassembled WGS sequence"/>
</dbReference>